<dbReference type="GO" id="GO:0031507">
    <property type="term" value="P:heterochromatin formation"/>
    <property type="evidence" value="ECO:0007669"/>
    <property type="project" value="TreeGrafter"/>
</dbReference>
<protein>
    <recommendedName>
        <fullName evidence="4">Transcription factor CBF/NF-Y/archaeal histone domain-containing protein</fullName>
    </recommendedName>
</protein>
<dbReference type="GO" id="GO:0008623">
    <property type="term" value="C:CHRAC"/>
    <property type="evidence" value="ECO:0007669"/>
    <property type="project" value="TreeGrafter"/>
</dbReference>
<dbReference type="AlphaFoldDB" id="A0A8J5Z7C6"/>
<keyword evidence="2" id="KW-0539">Nucleus</keyword>
<dbReference type="PANTHER" id="PTHR46172">
    <property type="entry name" value="DNA POLYMERASE EPSILON SUBUNIT 3"/>
    <property type="match status" value="1"/>
</dbReference>
<dbReference type="Gene3D" id="1.10.20.10">
    <property type="entry name" value="Histone, subunit A"/>
    <property type="match status" value="1"/>
</dbReference>
<dbReference type="GO" id="GO:0006974">
    <property type="term" value="P:DNA damage response"/>
    <property type="evidence" value="ECO:0007669"/>
    <property type="project" value="TreeGrafter"/>
</dbReference>
<evidence type="ECO:0000313" key="5">
    <source>
        <dbReference type="EMBL" id="KAG8495122.1"/>
    </source>
</evidence>
<comment type="subcellular location">
    <subcellularLocation>
        <location evidence="1">Nucleus</location>
    </subcellularLocation>
</comment>
<evidence type="ECO:0000256" key="3">
    <source>
        <dbReference type="SAM" id="MobiDB-lite"/>
    </source>
</evidence>
<evidence type="ECO:0000313" key="6">
    <source>
        <dbReference type="Proteomes" id="UP000701853"/>
    </source>
</evidence>
<keyword evidence="6" id="KW-1185">Reference proteome</keyword>
<comment type="caution">
    <text evidence="5">The sequence shown here is derived from an EMBL/GenBank/DDBJ whole genome shotgun (WGS) entry which is preliminary data.</text>
</comment>
<dbReference type="GO" id="GO:0006272">
    <property type="term" value="P:leading strand elongation"/>
    <property type="evidence" value="ECO:0007669"/>
    <property type="project" value="TreeGrafter"/>
</dbReference>
<evidence type="ECO:0000256" key="1">
    <source>
        <dbReference type="ARBA" id="ARBA00004123"/>
    </source>
</evidence>
<dbReference type="Pfam" id="PF00808">
    <property type="entry name" value="CBFD_NFYB_HMF"/>
    <property type="match status" value="1"/>
</dbReference>
<dbReference type="CDD" id="cd22928">
    <property type="entry name" value="HFD_POLE3_DPB4"/>
    <property type="match status" value="1"/>
</dbReference>
<evidence type="ECO:0000256" key="2">
    <source>
        <dbReference type="ARBA" id="ARBA00023242"/>
    </source>
</evidence>
<organism evidence="5 6">
    <name type="scientific">Gossypium anomalum</name>
    <dbReference type="NCBI Taxonomy" id="47600"/>
    <lineage>
        <taxon>Eukaryota</taxon>
        <taxon>Viridiplantae</taxon>
        <taxon>Streptophyta</taxon>
        <taxon>Embryophyta</taxon>
        <taxon>Tracheophyta</taxon>
        <taxon>Spermatophyta</taxon>
        <taxon>Magnoliopsida</taxon>
        <taxon>eudicotyledons</taxon>
        <taxon>Gunneridae</taxon>
        <taxon>Pentapetalae</taxon>
        <taxon>rosids</taxon>
        <taxon>malvids</taxon>
        <taxon>Malvales</taxon>
        <taxon>Malvaceae</taxon>
        <taxon>Malvoideae</taxon>
        <taxon>Gossypium</taxon>
    </lineage>
</organism>
<dbReference type="Proteomes" id="UP000701853">
    <property type="component" value="Chromosome 5"/>
</dbReference>
<dbReference type="GO" id="GO:0046982">
    <property type="term" value="F:protein heterodimerization activity"/>
    <property type="evidence" value="ECO:0007669"/>
    <property type="project" value="InterPro"/>
</dbReference>
<dbReference type="InterPro" id="IPR009072">
    <property type="entry name" value="Histone-fold"/>
</dbReference>
<accession>A0A8J5Z7C6</accession>
<dbReference type="EMBL" id="JAHUZN010000005">
    <property type="protein sequence ID" value="KAG8495122.1"/>
    <property type="molecule type" value="Genomic_DNA"/>
</dbReference>
<dbReference type="PANTHER" id="PTHR46172:SF1">
    <property type="entry name" value="DNA POLYMERASE EPSILON SUBUNIT 3"/>
    <property type="match status" value="1"/>
</dbReference>
<proteinExistence type="predicted"/>
<evidence type="ECO:0000259" key="4">
    <source>
        <dbReference type="Pfam" id="PF00808"/>
    </source>
</evidence>
<dbReference type="SUPFAM" id="SSF47113">
    <property type="entry name" value="Histone-fold"/>
    <property type="match status" value="1"/>
</dbReference>
<dbReference type="OrthoDB" id="1707486at2759"/>
<feature type="domain" description="Transcription factor CBF/NF-Y/archaeal histone" evidence="4">
    <location>
        <begin position="58"/>
        <end position="127"/>
    </location>
</feature>
<feature type="region of interest" description="Disordered" evidence="3">
    <location>
        <begin position="149"/>
        <end position="215"/>
    </location>
</feature>
<feature type="compositionally biased region" description="Acidic residues" evidence="3">
    <location>
        <begin position="192"/>
        <end position="215"/>
    </location>
</feature>
<dbReference type="InterPro" id="IPR051377">
    <property type="entry name" value="DNA_Pol-Epsilon_Subunit"/>
</dbReference>
<sequence>MPESSGWNQNPLFCLCQLSLALQIANNLPPEPNFLGERKEKKRKSEREMEKVVSEAEELPKAIVRRVVKEKLSECSPDYDFNVHKDAHLAFTESARIFIHYLSATANDICKESKRQTMNAEDVFKALEEIEFSEFVKPLRASLAEFRKKNAGKKGGAAKENEVKKKRKIEDSSAKNGTKTKQKKEDNHQEEEQVEEEQEQDEEEDNEEEENHGSD</sequence>
<name>A0A8J5Z7C6_9ROSI</name>
<feature type="compositionally biased region" description="Basic and acidic residues" evidence="3">
    <location>
        <begin position="157"/>
        <end position="173"/>
    </location>
</feature>
<dbReference type="GO" id="GO:0008622">
    <property type="term" value="C:epsilon DNA polymerase complex"/>
    <property type="evidence" value="ECO:0007669"/>
    <property type="project" value="TreeGrafter"/>
</dbReference>
<dbReference type="GO" id="GO:0031490">
    <property type="term" value="F:chromatin DNA binding"/>
    <property type="evidence" value="ECO:0007669"/>
    <property type="project" value="TreeGrafter"/>
</dbReference>
<gene>
    <name evidence="5" type="ORF">CXB51_013213</name>
</gene>
<dbReference type="InterPro" id="IPR003958">
    <property type="entry name" value="CBFA_NFYB_domain"/>
</dbReference>
<reference evidence="5 6" key="1">
    <citation type="journal article" date="2021" name="bioRxiv">
        <title>The Gossypium anomalum genome as a resource for cotton improvement and evolutionary analysis of hybrid incompatibility.</title>
        <authorList>
            <person name="Grover C.E."/>
            <person name="Yuan D."/>
            <person name="Arick M.A."/>
            <person name="Miller E.R."/>
            <person name="Hu G."/>
            <person name="Peterson D.G."/>
            <person name="Wendel J.F."/>
            <person name="Udall J.A."/>
        </authorList>
    </citation>
    <scope>NUCLEOTIDE SEQUENCE [LARGE SCALE GENOMIC DNA]</scope>
    <source>
        <strain evidence="5">JFW-Udall</strain>
        <tissue evidence="5">Leaf</tissue>
    </source>
</reference>